<evidence type="ECO:0000313" key="3">
    <source>
        <dbReference type="Proteomes" id="UP001430306"/>
    </source>
</evidence>
<sequence length="363" mass="39121">MRPATAPASLRFPAEWEPCEAVWLAWPHNRETWPGRFDPVPAAFAKFVQAISKSTPVRILATGDVAHDCRARLSELGLRPADAGKSSAESADATIQIVEIDTNDCWVRDYGPTFVLSEDGGKVAVLWRFNAWGGKYEPYDSDASAGGKLAVWAGLRRVDGRLTMEGGALETDGAGRLLVNPGCLVDEARNPGVSQEEIAQQLGQLLGIHEIAWIDGGAPAGDDTDGHIDQVARFLDPENVVCAVAGSADDPSAEGLETNFRQLRLWSRQTDPPVQVHRLPTPPPRQIDGAAVPQSYCNFLRLGPTRILVPTFQSPESDAYALDLLKQLCPDAEVEGVDCYDIAWGLGALHCASCHEPAAPAKL</sequence>
<dbReference type="PANTHER" id="PTHR31377">
    <property type="entry name" value="AGMATINE DEIMINASE-RELATED"/>
    <property type="match status" value="1"/>
</dbReference>
<proteinExistence type="predicted"/>
<dbReference type="PANTHER" id="PTHR31377:SF0">
    <property type="entry name" value="AGMATINE DEIMINASE-RELATED"/>
    <property type="match status" value="1"/>
</dbReference>
<accession>A0ABS8NK86</accession>
<keyword evidence="1" id="KW-0378">Hydrolase</keyword>
<dbReference type="RefSeq" id="WP_230274986.1">
    <property type="nucleotide sequence ID" value="NZ_JAJKFW010000025.1"/>
</dbReference>
<name>A0ABS8NK86_9BACT</name>
<evidence type="ECO:0000313" key="2">
    <source>
        <dbReference type="EMBL" id="MCC9643966.1"/>
    </source>
</evidence>
<reference evidence="2" key="1">
    <citation type="submission" date="2021-11" db="EMBL/GenBank/DDBJ databases">
        <title>Genome sequence.</title>
        <authorList>
            <person name="Sun Q."/>
        </authorList>
    </citation>
    <scope>NUCLEOTIDE SEQUENCE</scope>
    <source>
        <strain evidence="2">JC740</strain>
    </source>
</reference>
<keyword evidence="3" id="KW-1185">Reference proteome</keyword>
<organism evidence="2 3">
    <name type="scientific">Rhodopirellula halodulae</name>
    <dbReference type="NCBI Taxonomy" id="2894198"/>
    <lineage>
        <taxon>Bacteria</taxon>
        <taxon>Pseudomonadati</taxon>
        <taxon>Planctomycetota</taxon>
        <taxon>Planctomycetia</taxon>
        <taxon>Pirellulales</taxon>
        <taxon>Pirellulaceae</taxon>
        <taxon>Rhodopirellula</taxon>
    </lineage>
</organism>
<dbReference type="Proteomes" id="UP001430306">
    <property type="component" value="Unassembled WGS sequence"/>
</dbReference>
<dbReference type="Gene3D" id="3.75.10.10">
    <property type="entry name" value="L-arginine/glycine Amidinotransferase, Chain A"/>
    <property type="match status" value="1"/>
</dbReference>
<gene>
    <name evidence="2" type="ORF">LOC71_16915</name>
</gene>
<dbReference type="Pfam" id="PF04371">
    <property type="entry name" value="PAD_porph"/>
    <property type="match status" value="1"/>
</dbReference>
<comment type="caution">
    <text evidence="2">The sequence shown here is derived from an EMBL/GenBank/DDBJ whole genome shotgun (WGS) entry which is preliminary data.</text>
</comment>
<dbReference type="InterPro" id="IPR007466">
    <property type="entry name" value="Peptidyl-Arg-deiminase_porph"/>
</dbReference>
<dbReference type="SUPFAM" id="SSF55909">
    <property type="entry name" value="Pentein"/>
    <property type="match status" value="1"/>
</dbReference>
<dbReference type="EMBL" id="JAJKFW010000025">
    <property type="protein sequence ID" value="MCC9643966.1"/>
    <property type="molecule type" value="Genomic_DNA"/>
</dbReference>
<protein>
    <submittedName>
        <fullName evidence="2">Agmatine deiminase family protein</fullName>
    </submittedName>
</protein>
<evidence type="ECO:0000256" key="1">
    <source>
        <dbReference type="ARBA" id="ARBA00022801"/>
    </source>
</evidence>